<evidence type="ECO:0000259" key="2">
    <source>
        <dbReference type="Pfam" id="PF06855"/>
    </source>
</evidence>
<dbReference type="Proteomes" id="UP000664601">
    <property type="component" value="Unassembled WGS sequence"/>
</dbReference>
<dbReference type="SUPFAM" id="SSF140652">
    <property type="entry name" value="YozE-like"/>
    <property type="match status" value="1"/>
</dbReference>
<dbReference type="EMBL" id="JAFREM010000018">
    <property type="protein sequence ID" value="MBO1306779.1"/>
    <property type="molecule type" value="Genomic_DNA"/>
</dbReference>
<dbReference type="InterPro" id="IPR023089">
    <property type="entry name" value="YozE_SAM-like"/>
</dbReference>
<comment type="similarity">
    <text evidence="1">Belongs to the UPF0346 family.</text>
</comment>
<dbReference type="RefSeq" id="WP_207673707.1">
    <property type="nucleotide sequence ID" value="NZ_JAFREM010000018.1"/>
</dbReference>
<accession>A0ABS3LAW8</accession>
<dbReference type="HAMAP" id="MF_01538">
    <property type="entry name" value="UPF0346"/>
    <property type="match status" value="1"/>
</dbReference>
<comment type="caution">
    <text evidence="3">The sequence shown here is derived from an EMBL/GenBank/DDBJ whole genome shotgun (WGS) entry which is preliminary data.</text>
</comment>
<proteinExistence type="inferred from homology"/>
<protein>
    <recommendedName>
        <fullName evidence="1">UPF0346 protein JZO70_11435</fullName>
    </recommendedName>
</protein>
<dbReference type="PIRSF" id="PIRSF037262">
    <property type="entry name" value="UCP037262"/>
    <property type="match status" value="1"/>
</dbReference>
<organism evidence="3 4">
    <name type="scientific">Candidatus Enterococcus moelleringii</name>
    <dbReference type="NCBI Taxonomy" id="2815325"/>
    <lineage>
        <taxon>Bacteria</taxon>
        <taxon>Bacillati</taxon>
        <taxon>Bacillota</taxon>
        <taxon>Bacilli</taxon>
        <taxon>Lactobacillales</taxon>
        <taxon>Enterococcaceae</taxon>
        <taxon>Enterococcus</taxon>
    </lineage>
</organism>
<dbReference type="InterPro" id="IPR036806">
    <property type="entry name" value="YozE_SAM-like_sf"/>
</dbReference>
<gene>
    <name evidence="3" type="ORF">JZO70_11435</name>
</gene>
<keyword evidence="4" id="KW-1185">Reference proteome</keyword>
<dbReference type="NCBIfam" id="NF010193">
    <property type="entry name" value="PRK13672.1"/>
    <property type="match status" value="1"/>
</dbReference>
<dbReference type="Gene3D" id="1.10.150.260">
    <property type="entry name" value="YozE SAM-like"/>
    <property type="match status" value="1"/>
</dbReference>
<evidence type="ECO:0000313" key="4">
    <source>
        <dbReference type="Proteomes" id="UP000664601"/>
    </source>
</evidence>
<evidence type="ECO:0000313" key="3">
    <source>
        <dbReference type="EMBL" id="MBO1306779.1"/>
    </source>
</evidence>
<dbReference type="Pfam" id="PF06855">
    <property type="entry name" value="YozE_SAM_like"/>
    <property type="match status" value="1"/>
</dbReference>
<dbReference type="InterPro" id="IPR010673">
    <property type="entry name" value="UPF0346"/>
</dbReference>
<reference evidence="3 4" key="1">
    <citation type="submission" date="2021-03" db="EMBL/GenBank/DDBJ databases">
        <title>Enterococcal diversity collection.</title>
        <authorList>
            <person name="Gilmore M.S."/>
            <person name="Schwartzman J."/>
            <person name="Van Tyne D."/>
            <person name="Martin M."/>
            <person name="Earl A.M."/>
            <person name="Manson A.L."/>
            <person name="Straub T."/>
            <person name="Salamzade R."/>
            <person name="Saavedra J."/>
            <person name="Lebreton F."/>
            <person name="Prichula J."/>
            <person name="Schaufler K."/>
            <person name="Gaca A."/>
            <person name="Sgardioli B."/>
            <person name="Wagenaar J."/>
            <person name="Strong T."/>
        </authorList>
    </citation>
    <scope>NUCLEOTIDE SEQUENCE [LARGE SCALE GENOMIC DNA]</scope>
    <source>
        <strain evidence="3 4">669A</strain>
    </source>
</reference>
<sequence length="73" mass="8839">MRRSFYHYIMTQRGNNLKDPTQAFAAAVSKDIMFPKQSEDYHEVADYLELNTNYIESMDLFDQLWDYYIENNQ</sequence>
<evidence type="ECO:0000256" key="1">
    <source>
        <dbReference type="HAMAP-Rule" id="MF_01538"/>
    </source>
</evidence>
<feature type="domain" description="YozE SAM-like" evidence="2">
    <location>
        <begin position="4"/>
        <end position="69"/>
    </location>
</feature>
<name>A0ABS3LAW8_9ENTE</name>